<keyword evidence="1" id="KW-0472">Membrane</keyword>
<accession>A0AAU8KZA6</accession>
<protein>
    <submittedName>
        <fullName evidence="2">Uncharacterized protein</fullName>
    </submittedName>
</protein>
<evidence type="ECO:0000256" key="1">
    <source>
        <dbReference type="SAM" id="Phobius"/>
    </source>
</evidence>
<evidence type="ECO:0000313" key="2">
    <source>
        <dbReference type="EMBL" id="XCN28096.1"/>
    </source>
</evidence>
<dbReference type="EMBL" id="PP869623">
    <property type="protein sequence ID" value="XCN28096.1"/>
    <property type="molecule type" value="Genomic_DNA"/>
</dbReference>
<feature type="transmembrane region" description="Helical" evidence="1">
    <location>
        <begin position="12"/>
        <end position="36"/>
    </location>
</feature>
<name>A0AAU8KZA6_9CAUD</name>
<organism evidence="2">
    <name type="scientific">Serratia phage Kevin</name>
    <dbReference type="NCBI Taxonomy" id="3161161"/>
    <lineage>
        <taxon>Viruses</taxon>
        <taxon>Duplodnaviria</taxon>
        <taxon>Heunggongvirae</taxon>
        <taxon>Uroviricota</taxon>
        <taxon>Caudoviricetes</taxon>
        <taxon>Pantevenvirales</taxon>
        <taxon>Ackermannviridae</taxon>
        <taxon>Miltonvirus</taxon>
    </lineage>
</organism>
<keyword evidence="1" id="KW-0812">Transmembrane</keyword>
<reference evidence="2" key="1">
    <citation type="submission" date="2024-06" db="EMBL/GenBank/DDBJ databases">
        <authorList>
            <person name="Melgar S."/>
            <person name="Ryabinky S."/>
            <person name="Merugu K."/>
            <person name="Desisa B."/>
            <person name="Truong H."/>
            <person name="Jamal R."/>
            <person name="Sandhu A."/>
            <person name="Johnson A."/>
        </authorList>
    </citation>
    <scope>NUCLEOTIDE SEQUENCE</scope>
</reference>
<keyword evidence="1" id="KW-1133">Transmembrane helix</keyword>
<sequence length="37" mass="4237">MSYRFLEFTMGSWSRVFATCGVFWLAVVVTISVAVFK</sequence>
<proteinExistence type="predicted"/>